<organism evidence="2 3">
    <name type="scientific">Mesorhizobium shonense</name>
    <dbReference type="NCBI Taxonomy" id="1209948"/>
    <lineage>
        <taxon>Bacteria</taxon>
        <taxon>Pseudomonadati</taxon>
        <taxon>Pseudomonadota</taxon>
        <taxon>Alphaproteobacteria</taxon>
        <taxon>Hyphomicrobiales</taxon>
        <taxon>Phyllobacteriaceae</taxon>
        <taxon>Mesorhizobium</taxon>
    </lineage>
</organism>
<keyword evidence="1" id="KW-1133">Transmembrane helix</keyword>
<keyword evidence="1" id="KW-0472">Membrane</keyword>
<evidence type="ECO:0000313" key="3">
    <source>
        <dbReference type="Proteomes" id="UP001549036"/>
    </source>
</evidence>
<accession>A0ABV2HU87</accession>
<keyword evidence="1" id="KW-0812">Transmembrane</keyword>
<keyword evidence="3" id="KW-1185">Reference proteome</keyword>
<dbReference type="Proteomes" id="UP001549036">
    <property type="component" value="Unassembled WGS sequence"/>
</dbReference>
<sequence length="95" mass="9633">MDAVVVRSTVCLPRFLPRLTVDFADFNAAVFCTFAAAVFLVFAGLRAGAAFGVTGVAANPLSAARMLNGALLAGLKAKVITPAATAAATTVNLCM</sequence>
<evidence type="ECO:0000256" key="1">
    <source>
        <dbReference type="SAM" id="Phobius"/>
    </source>
</evidence>
<feature type="transmembrane region" description="Helical" evidence="1">
    <location>
        <begin position="26"/>
        <end position="45"/>
    </location>
</feature>
<name>A0ABV2HU87_9HYPH</name>
<comment type="caution">
    <text evidence="2">The sequence shown here is derived from an EMBL/GenBank/DDBJ whole genome shotgun (WGS) entry which is preliminary data.</text>
</comment>
<protein>
    <submittedName>
        <fullName evidence="2">Uncharacterized protein</fullName>
    </submittedName>
</protein>
<dbReference type="EMBL" id="JBEPLM010000005">
    <property type="protein sequence ID" value="MET3593747.1"/>
    <property type="molecule type" value="Genomic_DNA"/>
</dbReference>
<reference evidence="2 3" key="1">
    <citation type="submission" date="2024-06" db="EMBL/GenBank/DDBJ databases">
        <title>Genomic Encyclopedia of Type Strains, Phase IV (KMG-IV): sequencing the most valuable type-strain genomes for metagenomic binning, comparative biology and taxonomic classification.</title>
        <authorList>
            <person name="Goeker M."/>
        </authorList>
    </citation>
    <scope>NUCLEOTIDE SEQUENCE [LARGE SCALE GENOMIC DNA]</scope>
    <source>
        <strain evidence="2 3">DSM 29846</strain>
    </source>
</reference>
<evidence type="ECO:0000313" key="2">
    <source>
        <dbReference type="EMBL" id="MET3593747.1"/>
    </source>
</evidence>
<gene>
    <name evidence="2" type="ORF">ABID26_003149</name>
</gene>
<proteinExistence type="predicted"/>